<feature type="region of interest" description="Disordered" evidence="1">
    <location>
        <begin position="1"/>
        <end position="25"/>
    </location>
</feature>
<dbReference type="GeneID" id="37023022"/>
<evidence type="ECO:0000256" key="1">
    <source>
        <dbReference type="SAM" id="MobiDB-lite"/>
    </source>
</evidence>
<proteinExistence type="predicted"/>
<reference evidence="2 3" key="1">
    <citation type="journal article" date="2018" name="Mol. Biol. Evol.">
        <title>Broad Genomic Sampling Reveals a Smut Pathogenic Ancestry of the Fungal Clade Ustilaginomycotina.</title>
        <authorList>
            <person name="Kijpornyongpan T."/>
            <person name="Mondo S.J."/>
            <person name="Barry K."/>
            <person name="Sandor L."/>
            <person name="Lee J."/>
            <person name="Lipzen A."/>
            <person name="Pangilinan J."/>
            <person name="LaButti K."/>
            <person name="Hainaut M."/>
            <person name="Henrissat B."/>
            <person name="Grigoriev I.V."/>
            <person name="Spatafora J.W."/>
            <person name="Aime M.C."/>
        </authorList>
    </citation>
    <scope>NUCLEOTIDE SEQUENCE [LARGE SCALE GENOMIC DNA]</scope>
    <source>
        <strain evidence="2 3">MCA 3882</strain>
    </source>
</reference>
<name>A0A316V1Q2_9BASI</name>
<accession>A0A316V1Q2</accession>
<dbReference type="InParanoid" id="A0A316V1Q2"/>
<dbReference type="AlphaFoldDB" id="A0A316V1Q2"/>
<dbReference type="Proteomes" id="UP000245771">
    <property type="component" value="Unassembled WGS sequence"/>
</dbReference>
<evidence type="ECO:0000313" key="3">
    <source>
        <dbReference type="Proteomes" id="UP000245771"/>
    </source>
</evidence>
<evidence type="ECO:0000313" key="2">
    <source>
        <dbReference type="EMBL" id="PWN31480.1"/>
    </source>
</evidence>
<organism evidence="2 3">
    <name type="scientific">Meira miltonrushii</name>
    <dbReference type="NCBI Taxonomy" id="1280837"/>
    <lineage>
        <taxon>Eukaryota</taxon>
        <taxon>Fungi</taxon>
        <taxon>Dikarya</taxon>
        <taxon>Basidiomycota</taxon>
        <taxon>Ustilaginomycotina</taxon>
        <taxon>Exobasidiomycetes</taxon>
        <taxon>Exobasidiales</taxon>
        <taxon>Brachybasidiaceae</taxon>
        <taxon>Meira</taxon>
    </lineage>
</organism>
<keyword evidence="3" id="KW-1185">Reference proteome</keyword>
<feature type="compositionally biased region" description="Polar residues" evidence="1">
    <location>
        <begin position="9"/>
        <end position="25"/>
    </location>
</feature>
<protein>
    <submittedName>
        <fullName evidence="2">Uncharacterized protein</fullName>
    </submittedName>
</protein>
<sequence length="109" mass="12045">MASLGFTRRASQVQMPARNPNQARSSLTINERHLIRVLTQPPSSTFSLWITAHSEGINLSSFGEELLISTASSASHLMITSHSSGIDLLSFENHSPFKRNHPRLISIYG</sequence>
<dbReference type="RefSeq" id="XP_025351782.1">
    <property type="nucleotide sequence ID" value="XM_025501241.1"/>
</dbReference>
<gene>
    <name evidence="2" type="ORF">FA14DRAFT_182700</name>
</gene>
<dbReference type="EMBL" id="KZ819608">
    <property type="protein sequence ID" value="PWN31480.1"/>
    <property type="molecule type" value="Genomic_DNA"/>
</dbReference>